<dbReference type="Pfam" id="PF06103">
    <property type="entry name" value="DUF948"/>
    <property type="match status" value="1"/>
</dbReference>
<dbReference type="Proteomes" id="UP000252415">
    <property type="component" value="Unassembled WGS sequence"/>
</dbReference>
<dbReference type="PANTHER" id="PTHR40070:SF1">
    <property type="entry name" value="UPF0478 PROTEIN YTXG"/>
    <property type="match status" value="1"/>
</dbReference>
<reference evidence="2 3" key="1">
    <citation type="submission" date="2018-07" db="EMBL/GenBank/DDBJ databases">
        <title>Genomic Encyclopedia of Type Strains, Phase III (KMG-III): the genomes of soil and plant-associated and newly described type strains.</title>
        <authorList>
            <person name="Whitman W."/>
        </authorList>
    </citation>
    <scope>NUCLEOTIDE SEQUENCE [LARGE SCALE GENOMIC DNA]</scope>
    <source>
        <strain evidence="2 3">CECT 7506</strain>
    </source>
</reference>
<keyword evidence="1" id="KW-0812">Transmembrane</keyword>
<evidence type="ECO:0000313" key="2">
    <source>
        <dbReference type="EMBL" id="RCW48825.1"/>
    </source>
</evidence>
<keyword evidence="1" id="KW-0472">Membrane</keyword>
<proteinExistence type="predicted"/>
<comment type="caution">
    <text evidence="2">The sequence shown here is derived from an EMBL/GenBank/DDBJ whole genome shotgun (WGS) entry which is preliminary data.</text>
</comment>
<evidence type="ECO:0000313" key="3">
    <source>
        <dbReference type="Proteomes" id="UP000252415"/>
    </source>
</evidence>
<gene>
    <name evidence="2" type="ORF">DFP97_1058</name>
</gene>
<accession>A0A368W1C9</accession>
<dbReference type="EMBL" id="QPJD01000005">
    <property type="protein sequence ID" value="RCW48825.1"/>
    <property type="molecule type" value="Genomic_DNA"/>
</dbReference>
<dbReference type="InterPro" id="IPR009293">
    <property type="entry name" value="UPF0478"/>
</dbReference>
<keyword evidence="1" id="KW-1133">Transmembrane helix</keyword>
<protein>
    <submittedName>
        <fullName evidence="2">Uncharacterized protein YoxC</fullName>
    </submittedName>
</protein>
<dbReference type="PANTHER" id="PTHR40070">
    <property type="entry name" value="UPF0478 PROTEIN YTXG"/>
    <property type="match status" value="1"/>
</dbReference>
<dbReference type="AlphaFoldDB" id="A0A368W1C9"/>
<sequence>MTVMDMLIQISIAVIAFAFVILLYSLVQTLKILRAGLDEMRLTISQLRTDVTQIAFDVKEAVHNTNAMTLDVRTKLNSLDVLFTSVNDIGHTIHTFTGAAKESAASLVSSIKSGSGKPARDNGIINTIYDGVVSSIRIWNKIKKI</sequence>
<organism evidence="2 3">
    <name type="scientific">Paenibacillus prosopidis</name>
    <dbReference type="NCBI Taxonomy" id="630520"/>
    <lineage>
        <taxon>Bacteria</taxon>
        <taxon>Bacillati</taxon>
        <taxon>Bacillota</taxon>
        <taxon>Bacilli</taxon>
        <taxon>Bacillales</taxon>
        <taxon>Paenibacillaceae</taxon>
        <taxon>Paenibacillus</taxon>
    </lineage>
</organism>
<keyword evidence="3" id="KW-1185">Reference proteome</keyword>
<dbReference type="OrthoDB" id="2606669at2"/>
<evidence type="ECO:0000256" key="1">
    <source>
        <dbReference type="SAM" id="Phobius"/>
    </source>
</evidence>
<feature type="transmembrane region" description="Helical" evidence="1">
    <location>
        <begin position="6"/>
        <end position="27"/>
    </location>
</feature>
<name>A0A368W1C9_9BACL</name>